<dbReference type="Proteomes" id="UP001652432">
    <property type="component" value="Unassembled WGS sequence"/>
</dbReference>
<reference evidence="2 3" key="1">
    <citation type="journal article" date="2021" name="ISME Commun">
        <title>Automated analysis of genomic sequences facilitates high-throughput and comprehensive description of bacteria.</title>
        <authorList>
            <person name="Hitch T.C.A."/>
        </authorList>
    </citation>
    <scope>NUCLEOTIDE SEQUENCE [LARGE SCALE GENOMIC DNA]</scope>
    <source>
        <strain evidence="2 3">Sanger_18</strain>
    </source>
</reference>
<protein>
    <submittedName>
        <fullName evidence="2">Uncharacterized protein</fullName>
    </submittedName>
</protein>
<evidence type="ECO:0000313" key="3">
    <source>
        <dbReference type="Proteomes" id="UP001652432"/>
    </source>
</evidence>
<evidence type="ECO:0000313" key="2">
    <source>
        <dbReference type="EMBL" id="MCU6743054.1"/>
    </source>
</evidence>
<name>A0ABT2SYH3_9FIRM</name>
<dbReference type="RefSeq" id="WP_262572418.1">
    <property type="nucleotide sequence ID" value="NZ_JAOQKJ010000001.1"/>
</dbReference>
<keyword evidence="1" id="KW-1133">Transmembrane helix</keyword>
<feature type="transmembrane region" description="Helical" evidence="1">
    <location>
        <begin position="159"/>
        <end position="178"/>
    </location>
</feature>
<feature type="transmembrane region" description="Helical" evidence="1">
    <location>
        <begin position="38"/>
        <end position="59"/>
    </location>
</feature>
<keyword evidence="3" id="KW-1185">Reference proteome</keyword>
<organism evidence="2 3">
    <name type="scientific">Suilimivivens aceti</name>
    <dbReference type="NCBI Taxonomy" id="2981774"/>
    <lineage>
        <taxon>Bacteria</taxon>
        <taxon>Bacillati</taxon>
        <taxon>Bacillota</taxon>
        <taxon>Clostridia</taxon>
        <taxon>Lachnospirales</taxon>
        <taxon>Lachnospiraceae</taxon>
        <taxon>Suilimivivens</taxon>
    </lineage>
</organism>
<accession>A0ABT2SYH3</accession>
<evidence type="ECO:0000256" key="1">
    <source>
        <dbReference type="SAM" id="Phobius"/>
    </source>
</evidence>
<dbReference type="EMBL" id="JAOQKJ010000001">
    <property type="protein sequence ID" value="MCU6743054.1"/>
    <property type="molecule type" value="Genomic_DNA"/>
</dbReference>
<gene>
    <name evidence="2" type="ORF">OCV77_00800</name>
</gene>
<proteinExistence type="predicted"/>
<sequence length="234" mass="26519">MRDVFGVYNMRSRISVGVIVLAPLIIQIYILFPVARNISSTLIITGITFSFSNLLILIARLNGGKVLHKCFPDGLPAQSFLIPEDTTLDEFTKERYYKFFQKHLRKFKVTDNAADMKQKSESAIKWLIARTRNSTKFPLIAEENTNLGFAYNILGVKPFGIMICVVSAVGNIVIMKLQKQTYFLVDNAELLLSMIFTIGYLLMWVFLINKKLVKNSAKKYAFALLAACDSGYFD</sequence>
<feature type="transmembrane region" description="Helical" evidence="1">
    <location>
        <begin position="190"/>
        <end position="209"/>
    </location>
</feature>
<comment type="caution">
    <text evidence="2">The sequence shown here is derived from an EMBL/GenBank/DDBJ whole genome shotgun (WGS) entry which is preliminary data.</text>
</comment>
<keyword evidence="1" id="KW-0472">Membrane</keyword>
<keyword evidence="1" id="KW-0812">Transmembrane</keyword>
<feature type="transmembrane region" description="Helical" evidence="1">
    <location>
        <begin position="12"/>
        <end position="32"/>
    </location>
</feature>